<dbReference type="CDD" id="cd09996">
    <property type="entry name" value="HDAC_classII_1"/>
    <property type="match status" value="1"/>
</dbReference>
<evidence type="ECO:0000313" key="4">
    <source>
        <dbReference type="Proteomes" id="UP000037566"/>
    </source>
</evidence>
<dbReference type="PANTHER" id="PTHR10625:SF10">
    <property type="entry name" value="HISTONE DEACETYLASE HDAC1"/>
    <property type="match status" value="1"/>
</dbReference>
<dbReference type="GO" id="GO:0004407">
    <property type="term" value="F:histone deacetylase activity"/>
    <property type="evidence" value="ECO:0007669"/>
    <property type="project" value="TreeGrafter"/>
</dbReference>
<dbReference type="GO" id="GO:0040029">
    <property type="term" value="P:epigenetic regulation of gene expression"/>
    <property type="evidence" value="ECO:0007669"/>
    <property type="project" value="TreeGrafter"/>
</dbReference>
<accession>A0A0M0ECX8</accession>
<proteinExistence type="inferred from homology"/>
<dbReference type="GO" id="GO:0016787">
    <property type="term" value="F:hydrolase activity"/>
    <property type="evidence" value="ECO:0007669"/>
    <property type="project" value="UniProtKB-KW"/>
</dbReference>
<name>A0A0M0ECX8_KOMEU</name>
<keyword evidence="3" id="KW-0378">Hydrolase</keyword>
<evidence type="ECO:0000256" key="1">
    <source>
        <dbReference type="ARBA" id="ARBA00005947"/>
    </source>
</evidence>
<dbReference type="InterPro" id="IPR023801">
    <property type="entry name" value="His_deacetylse_dom"/>
</dbReference>
<dbReference type="PATRIC" id="fig|33995.3.peg.3774"/>
<sequence>MNRTGFFSDEACFWHISQPHVGILPVGGWVQPSASSSLPESPDSKRRLKSLLDMSGLLGKLTSLSAPSAGEEALLRIHGSAYLEKFRRVSEAGGGVMGPEASCGKGSYDYARKSTGLVMRAVDMVLSGDLDNAYALSRPPGHHCLPDEGMGFCFLANIPVAIEEARRVHKLSRVAVVDWDVHHGNGTEAIFYDRPDVLTISIHQENCYPTGSGHPDRRGDGAGEGYNINIPLLPGGGHDAYVGAMEKIVVPALKAYQPELIIVACGYDANAFDPLARMMLPSRTYRYLISRVMDVAGEVCGGKVVAAHEGGYSEAYVPFCGHALIETLAGCTTTVRDEIEAYILAQQPGPRFVAFQNELLDELAGMFGFPG</sequence>
<comment type="similarity">
    <text evidence="1">Belongs to the histone deacetylase family.</text>
</comment>
<dbReference type="SUPFAM" id="SSF52768">
    <property type="entry name" value="Arginase/deacetylase"/>
    <property type="match status" value="1"/>
</dbReference>
<evidence type="ECO:0000259" key="2">
    <source>
        <dbReference type="Pfam" id="PF00850"/>
    </source>
</evidence>
<keyword evidence="4" id="KW-1185">Reference proteome</keyword>
<dbReference type="AlphaFoldDB" id="A0A0M0ECX8"/>
<dbReference type="Proteomes" id="UP000037566">
    <property type="component" value="Unassembled WGS sequence"/>
</dbReference>
<dbReference type="InterPro" id="IPR000286">
    <property type="entry name" value="HDACs"/>
</dbReference>
<dbReference type="InterPro" id="IPR037138">
    <property type="entry name" value="His_deacetylse_dom_sf"/>
</dbReference>
<dbReference type="EC" id="3.5.1.-" evidence="3"/>
<dbReference type="Gene3D" id="3.40.800.20">
    <property type="entry name" value="Histone deacetylase domain"/>
    <property type="match status" value="1"/>
</dbReference>
<dbReference type="InterPro" id="IPR023696">
    <property type="entry name" value="Ureohydrolase_dom_sf"/>
</dbReference>
<dbReference type="OrthoDB" id="9808367at2"/>
<reference evidence="3" key="1">
    <citation type="submission" date="2015-08" db="EMBL/GenBank/DDBJ databases">
        <title>Draft genome sequence of Komagataeibacter europaeus CECT 8546 a cellulose producer strain from vinegar produced by the traditional method.</title>
        <authorList>
            <person name="Poehlein A."/>
            <person name="Valera M.J."/>
            <person name="Haack F.S."/>
            <person name="Mas A."/>
            <person name="Daniel R."/>
            <person name="Streit W.R."/>
            <person name="Mateo E."/>
        </authorList>
    </citation>
    <scope>NUCLEOTIDE SEQUENCE [LARGE SCALE GENOMIC DNA]</scope>
    <source>
        <strain evidence="3">CECT 8546</strain>
    </source>
</reference>
<evidence type="ECO:0000313" key="3">
    <source>
        <dbReference type="EMBL" id="KON63090.1"/>
    </source>
</evidence>
<comment type="caution">
    <text evidence="3">The sequence shown here is derived from an EMBL/GenBank/DDBJ whole genome shotgun (WGS) entry which is preliminary data.</text>
</comment>
<gene>
    <name evidence="3" type="primary">hdaH</name>
    <name evidence="3" type="ORF">KOEU_34110</name>
</gene>
<dbReference type="PRINTS" id="PR01270">
    <property type="entry name" value="HDASUPER"/>
</dbReference>
<dbReference type="Pfam" id="PF00850">
    <property type="entry name" value="Hist_deacetyl"/>
    <property type="match status" value="1"/>
</dbReference>
<organism evidence="3 4">
    <name type="scientific">Komagataeibacter europaeus</name>
    <name type="common">Gluconacetobacter europaeus</name>
    <dbReference type="NCBI Taxonomy" id="33995"/>
    <lineage>
        <taxon>Bacteria</taxon>
        <taxon>Pseudomonadati</taxon>
        <taxon>Pseudomonadota</taxon>
        <taxon>Alphaproteobacteria</taxon>
        <taxon>Acetobacterales</taxon>
        <taxon>Acetobacteraceae</taxon>
        <taxon>Komagataeibacter</taxon>
    </lineage>
</organism>
<dbReference type="PANTHER" id="PTHR10625">
    <property type="entry name" value="HISTONE DEACETYLASE HDAC1-RELATED"/>
    <property type="match status" value="1"/>
</dbReference>
<dbReference type="STRING" id="33995.KOEU_34110"/>
<protein>
    <submittedName>
        <fullName evidence="3">Histone deacetylase-like amidohydrolase</fullName>
        <ecNumber evidence="3">3.5.1.-</ecNumber>
    </submittedName>
</protein>
<feature type="domain" description="Histone deacetylase" evidence="2">
    <location>
        <begin position="39"/>
        <end position="326"/>
    </location>
</feature>
<dbReference type="EMBL" id="LHUQ01000044">
    <property type="protein sequence ID" value="KON63090.1"/>
    <property type="molecule type" value="Genomic_DNA"/>
</dbReference>